<evidence type="ECO:0000313" key="4">
    <source>
        <dbReference type="Proteomes" id="UP001157353"/>
    </source>
</evidence>
<feature type="transmembrane region" description="Helical" evidence="2">
    <location>
        <begin position="421"/>
        <end position="444"/>
    </location>
</feature>
<name>A0ABQ6DX21_9GAMM</name>
<feature type="transmembrane region" description="Helical" evidence="2">
    <location>
        <begin position="21"/>
        <end position="41"/>
    </location>
</feature>
<organism evidence="3 4">
    <name type="scientific">Psychromonas marina</name>
    <dbReference type="NCBI Taxonomy" id="88364"/>
    <lineage>
        <taxon>Bacteria</taxon>
        <taxon>Pseudomonadati</taxon>
        <taxon>Pseudomonadota</taxon>
        <taxon>Gammaproteobacteria</taxon>
        <taxon>Alteromonadales</taxon>
        <taxon>Psychromonadaceae</taxon>
        <taxon>Psychromonas</taxon>
    </lineage>
</organism>
<reference evidence="4" key="1">
    <citation type="journal article" date="2019" name="Int. J. Syst. Evol. Microbiol.">
        <title>The Global Catalogue of Microorganisms (GCM) 10K type strain sequencing project: providing services to taxonomists for standard genome sequencing and annotation.</title>
        <authorList>
            <consortium name="The Broad Institute Genomics Platform"/>
            <consortium name="The Broad Institute Genome Sequencing Center for Infectious Disease"/>
            <person name="Wu L."/>
            <person name="Ma J."/>
        </authorList>
    </citation>
    <scope>NUCLEOTIDE SEQUENCE [LARGE SCALE GENOMIC DNA]</scope>
    <source>
        <strain evidence="4">NBRC 103166</strain>
    </source>
</reference>
<keyword evidence="2" id="KW-0472">Membrane</keyword>
<accession>A0ABQ6DX21</accession>
<keyword evidence="4" id="KW-1185">Reference proteome</keyword>
<dbReference type="Proteomes" id="UP001157353">
    <property type="component" value="Unassembled WGS sequence"/>
</dbReference>
<feature type="transmembrane region" description="Helical" evidence="2">
    <location>
        <begin position="191"/>
        <end position="210"/>
    </location>
</feature>
<gene>
    <name evidence="3" type="ORF">GCM10007916_07360</name>
</gene>
<feature type="transmembrane region" description="Helical" evidence="2">
    <location>
        <begin position="163"/>
        <end position="185"/>
    </location>
</feature>
<feature type="transmembrane region" description="Helical" evidence="2">
    <location>
        <begin position="464"/>
        <end position="487"/>
    </location>
</feature>
<feature type="region of interest" description="Disordered" evidence="1">
    <location>
        <begin position="625"/>
        <end position="659"/>
    </location>
</feature>
<protein>
    <submittedName>
        <fullName evidence="3">Uncharacterized protein</fullName>
    </submittedName>
</protein>
<keyword evidence="2" id="KW-0812">Transmembrane</keyword>
<proteinExistence type="predicted"/>
<evidence type="ECO:0000256" key="2">
    <source>
        <dbReference type="SAM" id="Phobius"/>
    </source>
</evidence>
<evidence type="ECO:0000256" key="1">
    <source>
        <dbReference type="SAM" id="MobiDB-lite"/>
    </source>
</evidence>
<feature type="compositionally biased region" description="Basic and acidic residues" evidence="1">
    <location>
        <begin position="643"/>
        <end position="659"/>
    </location>
</feature>
<comment type="caution">
    <text evidence="3">The sequence shown here is derived from an EMBL/GenBank/DDBJ whole genome shotgun (WGS) entry which is preliminary data.</text>
</comment>
<feature type="transmembrane region" description="Helical" evidence="2">
    <location>
        <begin position="231"/>
        <end position="250"/>
    </location>
</feature>
<sequence length="659" mass="73287">MSFDHGSLNLGIRNPFRFEGTLRAIRGTLATLIGLLALLNVTSVMSSNATLGWIYALTGFCLMSSGLWTLGRGLMQVMRFYVGRSAPTSLAFNQATSEKDSAASERQDVAYDEQQIESMLVGSKNYTFKEPVGLIARLLHTLFPKITFVPYPIQNVAQRITGAFMQTVIALIAFAILSFITQVGLAGQQAYILMPIFTFTLLCYMALVWFRAGRPLARNLGRGIETISPLAFVKMVMLCTLVPVFVGSWVDSYLFYDEEIKGIVLAELSGTEFVGQLSADGLNYIQPLVAAINDGFSNAVWIMMIFVFTLMSCGLILGLTALRAMKADPTTEVSDNLPRTNEVSAKPMDIFNEFNHQVMERRRYKRVPNRIYKALTARQNPHTGEFDGEVIQETQPKVVEKNDHPLSKKLRITATSLGQSFLLIATLLVFFSLTSVGNYGAYFAPLDIQALGDSEVFNFSLRTIESFFSVLSLLIAAAIFAIFGRLLSNLSHPFWSEIQFESSLVYFKCKGSVKEDKRTFGKGYDDSTQLETSVFTSTIQPRYFIARVISSTFAGIGSTNLQFPRHIMTMYSDDALAQELDNELMESITDRAGVAETNDKQRKIIEEYNNNNLKMKSDTAAERLAPGSRDIQLTAPKATSGLLEKEQREAEAHAELEAQ</sequence>
<feature type="transmembrane region" description="Helical" evidence="2">
    <location>
        <begin position="53"/>
        <end position="71"/>
    </location>
</feature>
<keyword evidence="2" id="KW-1133">Transmembrane helix</keyword>
<feature type="transmembrane region" description="Helical" evidence="2">
    <location>
        <begin position="299"/>
        <end position="322"/>
    </location>
</feature>
<evidence type="ECO:0000313" key="3">
    <source>
        <dbReference type="EMBL" id="GLS89669.1"/>
    </source>
</evidence>
<dbReference type="EMBL" id="BSPQ01000001">
    <property type="protein sequence ID" value="GLS89669.1"/>
    <property type="molecule type" value="Genomic_DNA"/>
</dbReference>
<dbReference type="RefSeq" id="WP_284202781.1">
    <property type="nucleotide sequence ID" value="NZ_BSPQ01000001.1"/>
</dbReference>